<dbReference type="Gene3D" id="2.60.120.460">
    <property type="entry name" value="YjbQ-like"/>
    <property type="match status" value="2"/>
</dbReference>
<dbReference type="OrthoDB" id="9801725at2"/>
<dbReference type="EMBL" id="QTJW01000022">
    <property type="protein sequence ID" value="RGD67744.1"/>
    <property type="molecule type" value="Genomic_DNA"/>
</dbReference>
<dbReference type="Proteomes" id="UP000261023">
    <property type="component" value="Unassembled WGS sequence"/>
</dbReference>
<dbReference type="Pfam" id="PF01894">
    <property type="entry name" value="YjbQ"/>
    <property type="match status" value="2"/>
</dbReference>
<evidence type="ECO:0000313" key="2">
    <source>
        <dbReference type="EMBL" id="RGD67744.1"/>
    </source>
</evidence>
<dbReference type="PANTHER" id="PTHR30615">
    <property type="entry name" value="UNCHARACTERIZED PROTEIN YJBQ-RELATED"/>
    <property type="match status" value="1"/>
</dbReference>
<protein>
    <submittedName>
        <fullName evidence="2">YjbQ family protein</fullName>
    </submittedName>
</protein>
<organism evidence="2 3">
    <name type="scientific">Hungatella hathewayi</name>
    <dbReference type="NCBI Taxonomy" id="154046"/>
    <lineage>
        <taxon>Bacteria</taxon>
        <taxon>Bacillati</taxon>
        <taxon>Bacillota</taxon>
        <taxon>Clostridia</taxon>
        <taxon>Lachnospirales</taxon>
        <taxon>Lachnospiraceae</taxon>
        <taxon>Hungatella</taxon>
    </lineage>
</organism>
<dbReference type="InterPro" id="IPR035917">
    <property type="entry name" value="YjbQ-like_sf"/>
</dbReference>
<evidence type="ECO:0000256" key="1">
    <source>
        <dbReference type="ARBA" id="ARBA00005534"/>
    </source>
</evidence>
<reference evidence="2 3" key="1">
    <citation type="submission" date="2018-08" db="EMBL/GenBank/DDBJ databases">
        <title>A genome reference for cultivated species of the human gut microbiota.</title>
        <authorList>
            <person name="Zou Y."/>
            <person name="Xue W."/>
            <person name="Luo G."/>
        </authorList>
    </citation>
    <scope>NUCLEOTIDE SEQUENCE [LARGE SCALE GENOMIC DNA]</scope>
    <source>
        <strain evidence="2 3">AF19-13AC</strain>
    </source>
</reference>
<dbReference type="SUPFAM" id="SSF111038">
    <property type="entry name" value="YjbQ-like"/>
    <property type="match status" value="2"/>
</dbReference>
<dbReference type="AlphaFoldDB" id="A0A3E3DER8"/>
<sequence>MFVEKRLETAFRGYRSITEEVKEAVAESGVEEGICTVFLPEEETGLSITSFWDERGLLDLLDEIERNIPARVNYKNQFSPFNASGRVKGAVVGRSTTLLIHGGKLLLGSSQGLVFLEFDGPRERRYCIQVEARKLKLSRHQVNSEYMGMHDVTPMIRDMVRESGVKEGICHISQLHSTAGLLLGAASEAERINIMDDLERMVPTRADFKHRETASDAGGHVKTAITGSQISLAVSGGETVLGEGQAVIFAEYDGPRPRTYYIGIMDK</sequence>
<dbReference type="RefSeq" id="WP_025530951.1">
    <property type="nucleotide sequence ID" value="NZ_QTJW01000022.1"/>
</dbReference>
<evidence type="ECO:0000313" key="3">
    <source>
        <dbReference type="Proteomes" id="UP000261023"/>
    </source>
</evidence>
<comment type="similarity">
    <text evidence="1">Belongs to the UPF0047 family.</text>
</comment>
<proteinExistence type="inferred from homology"/>
<dbReference type="NCBIfam" id="TIGR00149">
    <property type="entry name" value="TIGR00149_YjbQ"/>
    <property type="match status" value="2"/>
</dbReference>
<accession>A0A3E3DER8</accession>
<gene>
    <name evidence="2" type="ORF">DWX31_25860</name>
</gene>
<dbReference type="InterPro" id="IPR001602">
    <property type="entry name" value="UPF0047_YjbQ-like"/>
</dbReference>
<comment type="caution">
    <text evidence="2">The sequence shown here is derived from an EMBL/GenBank/DDBJ whole genome shotgun (WGS) entry which is preliminary data.</text>
</comment>
<dbReference type="PANTHER" id="PTHR30615:SF8">
    <property type="entry name" value="UPF0047 PROTEIN C4A8.02C"/>
    <property type="match status" value="1"/>
</dbReference>
<name>A0A3E3DER8_9FIRM</name>